<proteinExistence type="predicted"/>
<feature type="coiled-coil region" evidence="1">
    <location>
        <begin position="93"/>
        <end position="120"/>
    </location>
</feature>
<gene>
    <name evidence="3" type="ORF">JKK62_07950</name>
</gene>
<evidence type="ECO:0008006" key="5">
    <source>
        <dbReference type="Google" id="ProtNLM"/>
    </source>
</evidence>
<accession>A0A934U4L2</accession>
<evidence type="ECO:0000313" key="4">
    <source>
        <dbReference type="Proteomes" id="UP000633365"/>
    </source>
</evidence>
<name>A0A934U4L2_9FIRM</name>
<evidence type="ECO:0000313" key="3">
    <source>
        <dbReference type="EMBL" id="MBK6088584.1"/>
    </source>
</evidence>
<dbReference type="Proteomes" id="UP000633365">
    <property type="component" value="Unassembled WGS sequence"/>
</dbReference>
<comment type="caution">
    <text evidence="3">The sequence shown here is derived from an EMBL/GenBank/DDBJ whole genome shotgun (WGS) entry which is preliminary data.</text>
</comment>
<dbReference type="SUPFAM" id="SSF52540">
    <property type="entry name" value="P-loop containing nucleoside triphosphate hydrolases"/>
    <property type="match status" value="1"/>
</dbReference>
<dbReference type="AlphaFoldDB" id="A0A934U4L2"/>
<keyword evidence="1" id="KW-0175">Coiled coil</keyword>
<feature type="transmembrane region" description="Helical" evidence="2">
    <location>
        <begin position="12"/>
        <end position="34"/>
    </location>
</feature>
<keyword evidence="2" id="KW-0472">Membrane</keyword>
<keyword evidence="2" id="KW-0812">Transmembrane</keyword>
<sequence>MDTVFDFLFQFLGQFFGSFWSIITGIFNGIAGMFNFPKYVEIINDFTTELGGLAWVIAIIAIILLAAVMALIVWLIVVAVKKFIKGRRRRKDTDSLVKEVQALNKEVMRLNLEKDKILSMKVSQIGLNPNEIAELTGEEIEALNKGEEDGDTGEVRFLKLTQLDEDWADYQPPEYDNDITLPEFCDRFRLFACSRLGLFYDIAMIRRFVAAFASTRLIVLQGISGTGKTSLAYAFGKYVSNPSVITPVQPSWRDRSELFGYFNEFTKKYNETELLRAMYEARYNENVYLVILDEMNIARVEYYFAEMLSILEMPRRDEWIVDLVSSQWKNDPKLLEHGKFTLPPNMWYCGTINNDDSTFAVTDKVYDRAMPINIDNKGVAFEAPDTPPVVINYKHFEEILNKAKADNPVSEDTLKKLALVDDYIIAHFRVAFGNRIMKQIKDYVPAYVGTGGTEIDGLDYILARKVLRKFEALNLSYIRDEIDGLIAYMDELFGEENMNECKSYLLMLKKLV</sequence>
<reference evidence="3" key="1">
    <citation type="submission" date="2021-01" db="EMBL/GenBank/DDBJ databases">
        <title>Genome public.</title>
        <authorList>
            <person name="Liu C."/>
            <person name="Sun Q."/>
        </authorList>
    </citation>
    <scope>NUCLEOTIDE SEQUENCE</scope>
    <source>
        <strain evidence="3">M6</strain>
    </source>
</reference>
<organism evidence="3 4">
    <name type="scientific">Ruminococcus difficilis</name>
    <dbReference type="NCBI Taxonomy" id="2763069"/>
    <lineage>
        <taxon>Bacteria</taxon>
        <taxon>Bacillati</taxon>
        <taxon>Bacillota</taxon>
        <taxon>Clostridia</taxon>
        <taxon>Eubacteriales</taxon>
        <taxon>Oscillospiraceae</taxon>
        <taxon>Ruminococcus</taxon>
    </lineage>
</organism>
<feature type="transmembrane region" description="Helical" evidence="2">
    <location>
        <begin position="54"/>
        <end position="80"/>
    </location>
</feature>
<dbReference type="RefSeq" id="WP_201427477.1">
    <property type="nucleotide sequence ID" value="NZ_JAEQMG010000068.1"/>
</dbReference>
<keyword evidence="4" id="KW-1185">Reference proteome</keyword>
<dbReference type="EMBL" id="JAEQMG010000068">
    <property type="protein sequence ID" value="MBK6088584.1"/>
    <property type="molecule type" value="Genomic_DNA"/>
</dbReference>
<evidence type="ECO:0000256" key="1">
    <source>
        <dbReference type="SAM" id="Coils"/>
    </source>
</evidence>
<keyword evidence="2" id="KW-1133">Transmembrane helix</keyword>
<dbReference type="Gene3D" id="3.40.50.300">
    <property type="entry name" value="P-loop containing nucleotide triphosphate hydrolases"/>
    <property type="match status" value="1"/>
</dbReference>
<evidence type="ECO:0000256" key="2">
    <source>
        <dbReference type="SAM" id="Phobius"/>
    </source>
</evidence>
<protein>
    <recommendedName>
        <fullName evidence="5">ATPase dynein-related AAA domain-containing protein</fullName>
    </recommendedName>
</protein>
<dbReference type="InterPro" id="IPR027417">
    <property type="entry name" value="P-loop_NTPase"/>
</dbReference>